<dbReference type="SUPFAM" id="SSF51445">
    <property type="entry name" value="(Trans)glycosidases"/>
    <property type="match status" value="1"/>
</dbReference>
<gene>
    <name evidence="1" type="ORF">L1F29_03735</name>
</gene>
<accession>A0ABY5SAM7</accession>
<dbReference type="InterPro" id="IPR017853">
    <property type="entry name" value="GH"/>
</dbReference>
<sequence length="676" mass="78080">MDKNAFYVLENGQWNKVFVKGVNLGAGKPGAFPGEVAITYDEYYRWFGYISEMNANTIRVYTIQRPQFYNALYDFNRNAEEKGKKPIYIFHGVWIDETDIITIDDSFGNDDKILNDMIATTTDIIDILHGNNYLPVNKGHADGNYTSDVSKYVIGWILGLEWEPSLVVNTNTNNPQRSNYNGKYLYTEGASPFEAFLAEVGDKLIDYETSTYNMQSPVAFSNWVTTDPLKHPNEPYKNEDLVEVNVEHIKWRDSYKPGMFASYHVYPYYPDTFSYQTDYITYKDKDGKLNPYLAYLEEIKQFHSMPVVISEFGIPASRGKAHENRITGFNQGFIDERTQGEMLVSMMKDIHAAELAGGIVFSWQDEWFKRTWNNNDLDMPDSRPYWQNTQTNEQHFGLLAFDPGSERTVSYIDGEFEDWKDDTPLYEDDKLKLYVKNDEGYVYLMVDAENYDFEKDTILIPIDTIDGQGNKGFPQYGATFGKDADFVVKIHGPNDSRVLVDAYYDNYYFRYAVQTDLIDAVPSFHKKNTGVFNPIRLGLNKQFVVPGLNTEVPFTGYETGLLKYGIANPDSPDFNSLSDFYHNNGKVEIRIPWQLLNVMDPSKKYVIDDMYARGKITELKVKGMSFGVEHIKQGMTKGAQNLTMTEYDWKEWEHPTFHERLKPSYFILQQGFLGFD</sequence>
<dbReference type="EMBL" id="CP091430">
    <property type="protein sequence ID" value="UVI30986.1"/>
    <property type="molecule type" value="Genomic_DNA"/>
</dbReference>
<name>A0ABY5SAM7_9BACL</name>
<dbReference type="RefSeq" id="WP_258387049.1">
    <property type="nucleotide sequence ID" value="NZ_CP091430.1"/>
</dbReference>
<keyword evidence="1" id="KW-0808">Transferase</keyword>
<evidence type="ECO:0000313" key="1">
    <source>
        <dbReference type="EMBL" id="UVI30986.1"/>
    </source>
</evidence>
<protein>
    <submittedName>
        <fullName evidence="1">Family 2 glycosyl transferase</fullName>
    </submittedName>
</protein>
<reference evidence="1" key="1">
    <citation type="submission" date="2022-01" db="EMBL/GenBank/DDBJ databases">
        <title>Paenibacillus spongiae sp. nov., isolated from marine sponge.</title>
        <authorList>
            <person name="Li Z."/>
            <person name="Zhang M."/>
        </authorList>
    </citation>
    <scope>NUCLEOTIDE SEQUENCE</scope>
    <source>
        <strain evidence="1">PHS-Z3</strain>
    </source>
</reference>
<dbReference type="Gene3D" id="3.20.20.80">
    <property type="entry name" value="Glycosidases"/>
    <property type="match status" value="1"/>
</dbReference>
<proteinExistence type="predicted"/>
<dbReference type="Proteomes" id="UP001057877">
    <property type="component" value="Chromosome"/>
</dbReference>
<dbReference type="GO" id="GO:0016740">
    <property type="term" value="F:transferase activity"/>
    <property type="evidence" value="ECO:0007669"/>
    <property type="project" value="UniProtKB-KW"/>
</dbReference>
<keyword evidence="2" id="KW-1185">Reference proteome</keyword>
<organism evidence="1 2">
    <name type="scientific">Paenibacillus spongiae</name>
    <dbReference type="NCBI Taxonomy" id="2909671"/>
    <lineage>
        <taxon>Bacteria</taxon>
        <taxon>Bacillati</taxon>
        <taxon>Bacillota</taxon>
        <taxon>Bacilli</taxon>
        <taxon>Bacillales</taxon>
        <taxon>Paenibacillaceae</taxon>
        <taxon>Paenibacillus</taxon>
    </lineage>
</organism>
<evidence type="ECO:0000313" key="2">
    <source>
        <dbReference type="Proteomes" id="UP001057877"/>
    </source>
</evidence>